<dbReference type="HAMAP" id="MF_00374">
    <property type="entry name" value="Ribosomal_uL29"/>
    <property type="match status" value="1"/>
</dbReference>
<comment type="caution">
    <text evidence="7">The sequence shown here is derived from an EMBL/GenBank/DDBJ whole genome shotgun (WGS) entry which is preliminary data.</text>
</comment>
<protein>
    <recommendedName>
        <fullName evidence="4 5">Large ribosomal subunit protein uL29</fullName>
    </recommendedName>
</protein>
<feature type="coiled-coil region" evidence="6">
    <location>
        <begin position="7"/>
        <end position="41"/>
    </location>
</feature>
<evidence type="ECO:0000256" key="5">
    <source>
        <dbReference type="HAMAP-Rule" id="MF_00374"/>
    </source>
</evidence>
<proteinExistence type="inferred from homology"/>
<dbReference type="GO" id="GO:0003735">
    <property type="term" value="F:structural constituent of ribosome"/>
    <property type="evidence" value="ECO:0007669"/>
    <property type="project" value="InterPro"/>
</dbReference>
<reference evidence="7 8" key="1">
    <citation type="journal article" date="2015" name="Nature">
        <title>rRNA introns, odd ribosomes, and small enigmatic genomes across a large radiation of phyla.</title>
        <authorList>
            <person name="Brown C.T."/>
            <person name="Hug L.A."/>
            <person name="Thomas B.C."/>
            <person name="Sharon I."/>
            <person name="Castelle C.J."/>
            <person name="Singh A."/>
            <person name="Wilkins M.J."/>
            <person name="Williams K.H."/>
            <person name="Banfield J.F."/>
        </authorList>
    </citation>
    <scope>NUCLEOTIDE SEQUENCE [LARGE SCALE GENOMIC DNA]</scope>
</reference>
<dbReference type="GO" id="GO:1990904">
    <property type="term" value="C:ribonucleoprotein complex"/>
    <property type="evidence" value="ECO:0007669"/>
    <property type="project" value="UniProtKB-KW"/>
</dbReference>
<evidence type="ECO:0000256" key="1">
    <source>
        <dbReference type="ARBA" id="ARBA00009254"/>
    </source>
</evidence>
<evidence type="ECO:0000256" key="4">
    <source>
        <dbReference type="ARBA" id="ARBA00035204"/>
    </source>
</evidence>
<keyword evidence="2 5" id="KW-0689">Ribosomal protein</keyword>
<dbReference type="EMBL" id="LCNT01000001">
    <property type="protein sequence ID" value="KKU61902.1"/>
    <property type="molecule type" value="Genomic_DNA"/>
</dbReference>
<dbReference type="InterPro" id="IPR036049">
    <property type="entry name" value="Ribosomal_uL29_sf"/>
</dbReference>
<name>A0A0G1RXQ2_9BACT</name>
<gene>
    <name evidence="5" type="primary">rpmC</name>
    <name evidence="7" type="ORF">UX85_C0001G0116</name>
</gene>
<keyword evidence="6" id="KW-0175">Coiled coil</keyword>
<dbReference type="SUPFAM" id="SSF46561">
    <property type="entry name" value="Ribosomal protein L29 (L29p)"/>
    <property type="match status" value="1"/>
</dbReference>
<sequence>MKSKDLKDLHQQQLPELTKRLSQAQADVAKLKLDLSTAKLKDVKSLSRTRHLIAVLKTIISAK</sequence>
<evidence type="ECO:0000256" key="3">
    <source>
        <dbReference type="ARBA" id="ARBA00023274"/>
    </source>
</evidence>
<dbReference type="InterPro" id="IPR001854">
    <property type="entry name" value="Ribosomal_uL29"/>
</dbReference>
<keyword evidence="3 5" id="KW-0687">Ribonucleoprotein</keyword>
<dbReference type="GO" id="GO:0006412">
    <property type="term" value="P:translation"/>
    <property type="evidence" value="ECO:0007669"/>
    <property type="project" value="UniProtKB-UniRule"/>
</dbReference>
<organism evidence="7 8">
    <name type="scientific">Candidatus Beckwithbacteria bacterium GW2011_GWB1_47_15</name>
    <dbReference type="NCBI Taxonomy" id="1618371"/>
    <lineage>
        <taxon>Bacteria</taxon>
        <taxon>Candidatus Beckwithiibacteriota</taxon>
    </lineage>
</organism>
<comment type="similarity">
    <text evidence="1 5">Belongs to the universal ribosomal protein uL29 family.</text>
</comment>
<dbReference type="GO" id="GO:0005840">
    <property type="term" value="C:ribosome"/>
    <property type="evidence" value="ECO:0007669"/>
    <property type="project" value="UniProtKB-KW"/>
</dbReference>
<dbReference type="AlphaFoldDB" id="A0A0G1RXQ2"/>
<evidence type="ECO:0000256" key="6">
    <source>
        <dbReference type="SAM" id="Coils"/>
    </source>
</evidence>
<evidence type="ECO:0000313" key="7">
    <source>
        <dbReference type="EMBL" id="KKU61902.1"/>
    </source>
</evidence>
<dbReference type="Gene3D" id="1.10.287.310">
    <property type="match status" value="1"/>
</dbReference>
<accession>A0A0G1RXQ2</accession>
<evidence type="ECO:0000313" key="8">
    <source>
        <dbReference type="Proteomes" id="UP000033860"/>
    </source>
</evidence>
<evidence type="ECO:0000256" key="2">
    <source>
        <dbReference type="ARBA" id="ARBA00022980"/>
    </source>
</evidence>
<dbReference type="Pfam" id="PF00831">
    <property type="entry name" value="Ribosomal_L29"/>
    <property type="match status" value="1"/>
</dbReference>
<dbReference type="Proteomes" id="UP000033860">
    <property type="component" value="Unassembled WGS sequence"/>
</dbReference>